<dbReference type="RefSeq" id="XP_019859223.1">
    <property type="nucleotide sequence ID" value="XM_020003664.1"/>
</dbReference>
<dbReference type="KEGG" id="aqu:100634459"/>
<organism evidence="1 2">
    <name type="scientific">Amphimedon queenslandica</name>
    <name type="common">Sponge</name>
    <dbReference type="NCBI Taxonomy" id="400682"/>
    <lineage>
        <taxon>Eukaryota</taxon>
        <taxon>Metazoa</taxon>
        <taxon>Porifera</taxon>
        <taxon>Demospongiae</taxon>
        <taxon>Heteroscleromorpha</taxon>
        <taxon>Haplosclerida</taxon>
        <taxon>Niphatidae</taxon>
        <taxon>Amphimedon</taxon>
    </lineage>
</organism>
<evidence type="ECO:0000313" key="1">
    <source>
        <dbReference type="EnsemblMetazoa" id="XP_019859223.1"/>
    </source>
</evidence>
<name>A0AAN0JQW1_AMPQE</name>
<dbReference type="AlphaFoldDB" id="A0AAN0JQW1"/>
<protein>
    <submittedName>
        <fullName evidence="1">Uncharacterized protein</fullName>
    </submittedName>
</protein>
<evidence type="ECO:0000313" key="2">
    <source>
        <dbReference type="Proteomes" id="UP000007879"/>
    </source>
</evidence>
<reference evidence="2" key="1">
    <citation type="journal article" date="2010" name="Nature">
        <title>The Amphimedon queenslandica genome and the evolution of animal complexity.</title>
        <authorList>
            <person name="Srivastava M."/>
            <person name="Simakov O."/>
            <person name="Chapman J."/>
            <person name="Fahey B."/>
            <person name="Gauthier M.E."/>
            <person name="Mitros T."/>
            <person name="Richards G.S."/>
            <person name="Conaco C."/>
            <person name="Dacre M."/>
            <person name="Hellsten U."/>
            <person name="Larroux C."/>
            <person name="Putnam N.H."/>
            <person name="Stanke M."/>
            <person name="Adamska M."/>
            <person name="Darling A."/>
            <person name="Degnan S.M."/>
            <person name="Oakley T.H."/>
            <person name="Plachetzki D.C."/>
            <person name="Zhai Y."/>
            <person name="Adamski M."/>
            <person name="Calcino A."/>
            <person name="Cummins S.F."/>
            <person name="Goodstein D.M."/>
            <person name="Harris C."/>
            <person name="Jackson D.J."/>
            <person name="Leys S.P."/>
            <person name="Shu S."/>
            <person name="Woodcroft B.J."/>
            <person name="Vervoort M."/>
            <person name="Kosik K.S."/>
            <person name="Manning G."/>
            <person name="Degnan B.M."/>
            <person name="Rokhsar D.S."/>
        </authorList>
    </citation>
    <scope>NUCLEOTIDE SEQUENCE [LARGE SCALE GENOMIC DNA]</scope>
</reference>
<dbReference type="GeneID" id="100634459"/>
<dbReference type="Proteomes" id="UP000007879">
    <property type="component" value="Unassembled WGS sequence"/>
</dbReference>
<accession>A0AAN0JQW1</accession>
<keyword evidence="2" id="KW-1185">Reference proteome</keyword>
<sequence>MARRQILFTKGDVDRMRAENRRKEVERTEQLKMVAQDKLMRANMASEEKVEKKILARILQQEATEKETDEKIAASIREKKLREQQLEQEKIIAEV</sequence>
<proteinExistence type="predicted"/>
<dbReference type="EnsemblMetazoa" id="XM_020003664.1">
    <property type="protein sequence ID" value="XP_019859223.1"/>
    <property type="gene ID" value="LOC100634459"/>
</dbReference>
<reference evidence="1" key="2">
    <citation type="submission" date="2024-06" db="UniProtKB">
        <authorList>
            <consortium name="EnsemblMetazoa"/>
        </authorList>
    </citation>
    <scope>IDENTIFICATION</scope>
</reference>